<keyword evidence="1" id="KW-0472">Membrane</keyword>
<evidence type="ECO:0000313" key="3">
    <source>
        <dbReference type="Proteomes" id="UP000280066"/>
    </source>
</evidence>
<feature type="transmembrane region" description="Helical" evidence="1">
    <location>
        <begin position="12"/>
        <end position="29"/>
    </location>
</feature>
<keyword evidence="1" id="KW-1133">Transmembrane helix</keyword>
<evidence type="ECO:0000256" key="1">
    <source>
        <dbReference type="SAM" id="Phobius"/>
    </source>
</evidence>
<comment type="caution">
    <text evidence="2">The sequence shown here is derived from an EMBL/GenBank/DDBJ whole genome shotgun (WGS) entry which is preliminary data.</text>
</comment>
<reference evidence="2 3" key="1">
    <citation type="submission" date="2018-12" db="EMBL/GenBank/DDBJ databases">
        <authorList>
            <person name="Feng G."/>
            <person name="Zhu H."/>
        </authorList>
    </citation>
    <scope>NUCLEOTIDE SEQUENCE [LARGE SCALE GENOMIC DNA]</scope>
    <source>
        <strain evidence="2 3">9PBR-2</strain>
    </source>
</reference>
<sequence>MSINLPTLPDSFFLYAVRLLVVLLLWLWLRKELTPKKFLSIWETNSVLSARQILAWVVALFGLFMRAADRIDNDALSHCFECSFILFGIGGAVQLASKIKPATTVNAKVDAENLNVGTTPEAEQPAPKVY</sequence>
<dbReference type="Proteomes" id="UP000280066">
    <property type="component" value="Unassembled WGS sequence"/>
</dbReference>
<organism evidence="2 3">
    <name type="scientific">Hymenobacter metallilatus</name>
    <dbReference type="NCBI Taxonomy" id="2493666"/>
    <lineage>
        <taxon>Bacteria</taxon>
        <taxon>Pseudomonadati</taxon>
        <taxon>Bacteroidota</taxon>
        <taxon>Cytophagia</taxon>
        <taxon>Cytophagales</taxon>
        <taxon>Hymenobacteraceae</taxon>
        <taxon>Hymenobacter</taxon>
    </lineage>
</organism>
<keyword evidence="3" id="KW-1185">Reference proteome</keyword>
<dbReference type="RefSeq" id="WP_125432443.1">
    <property type="nucleotide sequence ID" value="NZ_RWIS01000011.1"/>
</dbReference>
<name>A0A428JCI8_9BACT</name>
<protein>
    <submittedName>
        <fullName evidence="2">Uncharacterized protein</fullName>
    </submittedName>
</protein>
<dbReference type="AlphaFoldDB" id="A0A428JCI8"/>
<proteinExistence type="predicted"/>
<accession>A0A428JCI8</accession>
<dbReference type="OrthoDB" id="882797at2"/>
<gene>
    <name evidence="2" type="ORF">EI290_16000</name>
</gene>
<dbReference type="EMBL" id="RWIS01000011">
    <property type="protein sequence ID" value="RSK29837.1"/>
    <property type="molecule type" value="Genomic_DNA"/>
</dbReference>
<keyword evidence="1" id="KW-0812">Transmembrane</keyword>
<evidence type="ECO:0000313" key="2">
    <source>
        <dbReference type="EMBL" id="RSK29837.1"/>
    </source>
</evidence>